<reference evidence="2 3" key="1">
    <citation type="submission" date="2019-07" db="EMBL/GenBank/DDBJ databases">
        <title>De Novo Assembly of kiwifruit Actinidia rufa.</title>
        <authorList>
            <person name="Sugita-Konishi S."/>
            <person name="Sato K."/>
            <person name="Mori E."/>
            <person name="Abe Y."/>
            <person name="Kisaki G."/>
            <person name="Hamano K."/>
            <person name="Suezawa K."/>
            <person name="Otani M."/>
            <person name="Fukuda T."/>
            <person name="Manabe T."/>
            <person name="Gomi K."/>
            <person name="Tabuchi M."/>
            <person name="Akimitsu K."/>
            <person name="Kataoka I."/>
        </authorList>
    </citation>
    <scope>NUCLEOTIDE SEQUENCE [LARGE SCALE GENOMIC DNA]</scope>
    <source>
        <strain evidence="3">cv. Fuchu</strain>
    </source>
</reference>
<dbReference type="OrthoDB" id="1724191at2759"/>
<dbReference type="EMBL" id="BJWL01000026">
    <property type="protein sequence ID" value="GFZ17029.1"/>
    <property type="molecule type" value="Genomic_DNA"/>
</dbReference>
<sequence length="500" mass="55312">MVLRFLQLTEASNYPCATEPTAGNTTWLQHAAPAVQGSSNGFRFSPEQGQSMSLMGLVPPQVDQSLYGVPISNAKGTHQYSHVPQDKSPMWQMSMASNSFPINQFTGFPDQFKMQDGSAVSREVIQGGNLFGHDSGQCFDNGMNLENLPQERMGMQVLSSQKAVALDATEEKILFGDDNKWDAFGSSVNLGAEGTPVNRQPSRYEDNMNQQTVLGDNNPQIASAWSSGSVPFSNDANFNNSYQVFRDFSSLNRNLYMNMVRGCRWILLTDPFCSPRNKEASEMTPKNTSGFCAHQQKVSSHNFSQPRNKPNDCNVGETVAIGHDAVLKTRELRWKRENPSDSHSSNLSQRTATGGTLENVWSDGSDTWNLPGGKQKLSGQAGQTTPGPRKFQYHPPGNLDMVVEPYGMEHATHQQVMSQQSGKAPYSHNQGYFGQSKFFGQFPKTSNEMEKGYMLDLQRNEKEVNDAPPRGTPPGFTPNTSAPFDRSVSIYEPNKVSQSR</sequence>
<feature type="region of interest" description="Disordered" evidence="1">
    <location>
        <begin position="336"/>
        <end position="395"/>
    </location>
</feature>
<feature type="compositionally biased region" description="Polar residues" evidence="1">
    <location>
        <begin position="341"/>
        <end position="356"/>
    </location>
</feature>
<feature type="region of interest" description="Disordered" evidence="1">
    <location>
        <begin position="458"/>
        <end position="500"/>
    </location>
</feature>
<comment type="caution">
    <text evidence="2">The sequence shown here is derived from an EMBL/GenBank/DDBJ whole genome shotgun (WGS) entry which is preliminary data.</text>
</comment>
<accession>A0A7J0H1R8</accession>
<organism evidence="2 3">
    <name type="scientific">Actinidia rufa</name>
    <dbReference type="NCBI Taxonomy" id="165716"/>
    <lineage>
        <taxon>Eukaryota</taxon>
        <taxon>Viridiplantae</taxon>
        <taxon>Streptophyta</taxon>
        <taxon>Embryophyta</taxon>
        <taxon>Tracheophyta</taxon>
        <taxon>Spermatophyta</taxon>
        <taxon>Magnoliopsida</taxon>
        <taxon>eudicotyledons</taxon>
        <taxon>Gunneridae</taxon>
        <taxon>Pentapetalae</taxon>
        <taxon>asterids</taxon>
        <taxon>Ericales</taxon>
        <taxon>Actinidiaceae</taxon>
        <taxon>Actinidia</taxon>
    </lineage>
</organism>
<protein>
    <submittedName>
        <fullName evidence="2">Uncharacterized protein</fullName>
    </submittedName>
</protein>
<keyword evidence="3" id="KW-1185">Reference proteome</keyword>
<evidence type="ECO:0000313" key="3">
    <source>
        <dbReference type="Proteomes" id="UP000585474"/>
    </source>
</evidence>
<dbReference type="PANTHER" id="PTHR31267">
    <property type="entry name" value="DENTIN SIALOPHOSPHOPROTEIN-LIKE PROTEIN"/>
    <property type="match status" value="1"/>
</dbReference>
<dbReference type="Proteomes" id="UP000585474">
    <property type="component" value="Unassembled WGS sequence"/>
</dbReference>
<gene>
    <name evidence="2" type="ORF">Acr_26g0002990</name>
</gene>
<dbReference type="PANTHER" id="PTHR31267:SF7">
    <property type="entry name" value="DENTIN SIALOPHOSPHOPROTEIN-LIKE PROTEIN"/>
    <property type="match status" value="1"/>
</dbReference>
<feature type="compositionally biased region" description="Polar residues" evidence="1">
    <location>
        <begin position="377"/>
        <end position="386"/>
    </location>
</feature>
<evidence type="ECO:0000256" key="1">
    <source>
        <dbReference type="SAM" id="MobiDB-lite"/>
    </source>
</evidence>
<proteinExistence type="predicted"/>
<evidence type="ECO:0000313" key="2">
    <source>
        <dbReference type="EMBL" id="GFZ17029.1"/>
    </source>
</evidence>
<dbReference type="AlphaFoldDB" id="A0A7J0H1R8"/>
<name>A0A7J0H1R8_9ERIC</name>